<dbReference type="HOGENOM" id="CLU_1937030_0_0_11"/>
<name>B5HS06_STRX2</name>
<feature type="compositionally biased region" description="Basic and acidic residues" evidence="1">
    <location>
        <begin position="115"/>
        <end position="130"/>
    </location>
</feature>
<feature type="compositionally biased region" description="Low complexity" evidence="1">
    <location>
        <begin position="37"/>
        <end position="47"/>
    </location>
</feature>
<feature type="region of interest" description="Disordered" evidence="1">
    <location>
        <begin position="1"/>
        <end position="47"/>
    </location>
</feature>
<dbReference type="Proteomes" id="UP000002785">
    <property type="component" value="Chromosome"/>
</dbReference>
<gene>
    <name evidence="2" type="ORF">SSEG_02191</name>
</gene>
<keyword evidence="3" id="KW-1185">Reference proteome</keyword>
<dbReference type="AlphaFoldDB" id="B5HS06"/>
<dbReference type="EMBL" id="CM000951">
    <property type="protein sequence ID" value="EDY55610.1"/>
    <property type="molecule type" value="Genomic_DNA"/>
</dbReference>
<evidence type="ECO:0000313" key="3">
    <source>
        <dbReference type="Proteomes" id="UP000002785"/>
    </source>
</evidence>
<accession>B5HS06</accession>
<feature type="region of interest" description="Disordered" evidence="1">
    <location>
        <begin position="108"/>
        <end position="130"/>
    </location>
</feature>
<organism evidence="2 3">
    <name type="scientific">Streptomyces sviceus (strain ATCC 29083 / DSM 924 / JCM 4929 / NBRC 13980 / NCIMB 11184 / NRRL 5439 / UC 5370)</name>
    <dbReference type="NCBI Taxonomy" id="463191"/>
    <lineage>
        <taxon>Bacteria</taxon>
        <taxon>Bacillati</taxon>
        <taxon>Actinomycetota</taxon>
        <taxon>Actinomycetes</taxon>
        <taxon>Kitasatosporales</taxon>
        <taxon>Streptomycetaceae</taxon>
        <taxon>Streptomyces</taxon>
    </lineage>
</organism>
<protein>
    <submittedName>
        <fullName evidence="2">Uncharacterized protein</fullName>
    </submittedName>
</protein>
<proteinExistence type="predicted"/>
<evidence type="ECO:0000256" key="1">
    <source>
        <dbReference type="SAM" id="MobiDB-lite"/>
    </source>
</evidence>
<sequence length="130" mass="13943">MRNWLPPSAPARSTSCGLRHAVGPTGRSPHSSISVRAPSRTTSPASSAAFPCATALRRHCALVTSACCELRHSRPSDVPLLALAPPVAHPAPQVLRGVPTVKLWRHHAAQGQADRSTELAAERKEPWLKR</sequence>
<reference evidence="2" key="1">
    <citation type="submission" date="2009-10" db="EMBL/GenBank/DDBJ databases">
        <title>The genome sequence of Streptomyces sviceus strain ATCC 29083.</title>
        <authorList>
            <consortium name="The Broad Institute Genome Sequencing Platform"/>
            <consortium name="Broad Institute Microbial Sequencing Center"/>
            <person name="Fischbach M."/>
            <person name="Godfrey P."/>
            <person name="Ward D."/>
            <person name="Young S."/>
            <person name="Zeng Q."/>
            <person name="Koehrsen M."/>
            <person name="Alvarado L."/>
            <person name="Berlin A.M."/>
            <person name="Bochicchio J."/>
            <person name="Borenstein D."/>
            <person name="Chapman S.B."/>
            <person name="Chen Z."/>
            <person name="Engels R."/>
            <person name="Freedman E."/>
            <person name="Gellesch M."/>
            <person name="Goldberg J."/>
            <person name="Griggs A."/>
            <person name="Gujja S."/>
            <person name="Heilman E.R."/>
            <person name="Heiman D.I."/>
            <person name="Hepburn T.A."/>
            <person name="Howarth C."/>
            <person name="Jen D."/>
            <person name="Larson L."/>
            <person name="Lewis B."/>
            <person name="Mehta T."/>
            <person name="Park D."/>
            <person name="Pearson M."/>
            <person name="Richards J."/>
            <person name="Roberts A."/>
            <person name="Saif S."/>
            <person name="Shea T.D."/>
            <person name="Shenoy N."/>
            <person name="Sisk P."/>
            <person name="Stolte C."/>
            <person name="Sykes S.N."/>
            <person name="Thomson T."/>
            <person name="Walk T."/>
            <person name="White J."/>
            <person name="Yandava C."/>
            <person name="Straight P."/>
            <person name="Clardy J."/>
            <person name="Hung D."/>
            <person name="Kolter R."/>
            <person name="Mekalanos J."/>
            <person name="Walker S."/>
            <person name="Walsh C.T."/>
            <person name="Wieland-Brown L.C."/>
            <person name="Haas B."/>
            <person name="Nusbaum C."/>
            <person name="Birren B."/>
        </authorList>
    </citation>
    <scope>NUCLEOTIDE SEQUENCE [LARGE SCALE GENOMIC DNA]</scope>
    <source>
        <strain evidence="2">ATCC 29083</strain>
    </source>
</reference>
<evidence type="ECO:0000313" key="2">
    <source>
        <dbReference type="EMBL" id="EDY55610.1"/>
    </source>
</evidence>